<evidence type="ECO:0000256" key="1">
    <source>
        <dbReference type="ARBA" id="ARBA00022737"/>
    </source>
</evidence>
<proteinExistence type="predicted"/>
<dbReference type="KEGG" id="ncc:104959050"/>
<dbReference type="GeneID" id="104959050"/>
<dbReference type="GO" id="GO:0051015">
    <property type="term" value="F:actin filament binding"/>
    <property type="evidence" value="ECO:0007669"/>
    <property type="project" value="InterPro"/>
</dbReference>
<dbReference type="RefSeq" id="XP_010785204.1">
    <property type="nucleotide sequence ID" value="XM_010786902.1"/>
</dbReference>
<protein>
    <submittedName>
        <fullName evidence="4">Nebulin-like</fullName>
    </submittedName>
</protein>
<organism evidence="3 4">
    <name type="scientific">Notothenia coriiceps</name>
    <name type="common">black rockcod</name>
    <dbReference type="NCBI Taxonomy" id="8208"/>
    <lineage>
        <taxon>Eukaryota</taxon>
        <taxon>Metazoa</taxon>
        <taxon>Chordata</taxon>
        <taxon>Craniata</taxon>
        <taxon>Vertebrata</taxon>
        <taxon>Euteleostomi</taxon>
        <taxon>Actinopterygii</taxon>
        <taxon>Neopterygii</taxon>
        <taxon>Teleostei</taxon>
        <taxon>Neoteleostei</taxon>
        <taxon>Acanthomorphata</taxon>
        <taxon>Eupercaria</taxon>
        <taxon>Perciformes</taxon>
        <taxon>Notothenioidei</taxon>
        <taxon>Nototheniidae</taxon>
        <taxon>Notothenia</taxon>
    </lineage>
</organism>
<dbReference type="AlphaFoldDB" id="A0A6I9P404"/>
<dbReference type="SMART" id="SM00227">
    <property type="entry name" value="NEBU"/>
    <property type="match status" value="7"/>
</dbReference>
<name>A0A6I9P404_9TELE</name>
<dbReference type="Pfam" id="PF00880">
    <property type="entry name" value="Nebulin"/>
    <property type="match status" value="3"/>
</dbReference>
<keyword evidence="3" id="KW-1185">Reference proteome</keyword>
<keyword evidence="1" id="KW-0677">Repeat</keyword>
<keyword evidence="2" id="KW-0009">Actin-binding</keyword>
<dbReference type="PROSITE" id="PS51216">
    <property type="entry name" value="NEBULIN"/>
    <property type="match status" value="3"/>
</dbReference>
<dbReference type="PANTHER" id="PTHR11039:SF65">
    <property type="entry name" value="NEBULIN"/>
    <property type="match status" value="1"/>
</dbReference>
<dbReference type="Proteomes" id="UP000504611">
    <property type="component" value="Unplaced"/>
</dbReference>
<evidence type="ECO:0000313" key="4">
    <source>
        <dbReference type="RefSeq" id="XP_010785204.1"/>
    </source>
</evidence>
<dbReference type="GO" id="GO:0030018">
    <property type="term" value="C:Z disc"/>
    <property type="evidence" value="ECO:0007669"/>
    <property type="project" value="InterPro"/>
</dbReference>
<evidence type="ECO:0000313" key="3">
    <source>
        <dbReference type="Proteomes" id="UP000504611"/>
    </source>
</evidence>
<reference evidence="4" key="1">
    <citation type="submission" date="2025-08" db="UniProtKB">
        <authorList>
            <consortium name="RefSeq"/>
        </authorList>
    </citation>
    <scope>IDENTIFICATION</scope>
    <source>
        <tissue evidence="4">Muscle</tissue>
    </source>
</reference>
<evidence type="ECO:0000256" key="2">
    <source>
        <dbReference type="ARBA" id="ARBA00023203"/>
    </source>
</evidence>
<dbReference type="InterPro" id="IPR013998">
    <property type="entry name" value="Nebulin-like"/>
</dbReference>
<sequence>MDYETSVKGSGWIPIGSVDVERAKVAGAAINESKYRQNPDTFKFSSLSDSMNMMLAKSNTKIMNMKEYKASGEKFVHTYHLPADVPELMQARYNAVNISKNCYTHAHRQDLLKGHHVKQDAISVIAAKQSTKIASDYKYKLAYEKAKGHHVGFRSIEDDPLLVHYMKVAKMQSEKNYKKDYHKAKLKYHSPVDMMSLTQAKHASKVQTFTGYRKIPNGYLLLPDNLNVQRCRNMMEIQSDVCSHFLRILYVDVQVFEKHLNAACICVTLETEKQ</sequence>
<dbReference type="PANTHER" id="PTHR11039">
    <property type="entry name" value="NEBULIN"/>
    <property type="match status" value="1"/>
</dbReference>
<dbReference type="InterPro" id="IPR055297">
    <property type="entry name" value="NEBU/NEBL"/>
</dbReference>
<dbReference type="PRINTS" id="PR00510">
    <property type="entry name" value="NEBULIN"/>
</dbReference>
<dbReference type="GO" id="GO:0071691">
    <property type="term" value="P:cardiac muscle thin filament assembly"/>
    <property type="evidence" value="ECO:0007669"/>
    <property type="project" value="TreeGrafter"/>
</dbReference>
<dbReference type="OrthoDB" id="8948955at2759"/>
<dbReference type="InterPro" id="IPR000900">
    <property type="entry name" value="Nebulin_repeat"/>
</dbReference>
<accession>A0A6I9P404</accession>
<gene>
    <name evidence="4" type="primary">LOC104959050</name>
</gene>